<feature type="region of interest" description="Disordered" evidence="1">
    <location>
        <begin position="114"/>
        <end position="181"/>
    </location>
</feature>
<organism evidence="3">
    <name type="scientific">Desulfomonile tiedjei</name>
    <dbReference type="NCBI Taxonomy" id="2358"/>
    <lineage>
        <taxon>Bacteria</taxon>
        <taxon>Pseudomonadati</taxon>
        <taxon>Thermodesulfobacteriota</taxon>
        <taxon>Desulfomonilia</taxon>
        <taxon>Desulfomonilales</taxon>
        <taxon>Desulfomonilaceae</taxon>
        <taxon>Desulfomonile</taxon>
    </lineage>
</organism>
<dbReference type="EMBL" id="DTGT01000138">
    <property type="protein sequence ID" value="HGH60516.1"/>
    <property type="molecule type" value="Genomic_DNA"/>
</dbReference>
<proteinExistence type="predicted"/>
<reference evidence="3" key="1">
    <citation type="journal article" date="2020" name="mSystems">
        <title>Genome- and Community-Level Interaction Insights into Carbon Utilization and Element Cycling Functions of Hydrothermarchaeota in Hydrothermal Sediment.</title>
        <authorList>
            <person name="Zhou Z."/>
            <person name="Liu Y."/>
            <person name="Xu W."/>
            <person name="Pan J."/>
            <person name="Luo Z.H."/>
            <person name="Li M."/>
        </authorList>
    </citation>
    <scope>NUCLEOTIDE SEQUENCE [LARGE SCALE GENOMIC DNA]</scope>
    <source>
        <strain evidence="3">SpSt-769</strain>
    </source>
</reference>
<feature type="transmembrane region" description="Helical" evidence="2">
    <location>
        <begin position="251"/>
        <end position="274"/>
    </location>
</feature>
<feature type="compositionally biased region" description="Low complexity" evidence="1">
    <location>
        <begin position="152"/>
        <end position="169"/>
    </location>
</feature>
<feature type="region of interest" description="Disordered" evidence="1">
    <location>
        <begin position="46"/>
        <end position="80"/>
    </location>
</feature>
<evidence type="ECO:0000313" key="3">
    <source>
        <dbReference type="EMBL" id="HGH60516.1"/>
    </source>
</evidence>
<feature type="transmembrane region" description="Helical" evidence="2">
    <location>
        <begin position="286"/>
        <end position="307"/>
    </location>
</feature>
<feature type="compositionally biased region" description="Basic and acidic residues" evidence="1">
    <location>
        <begin position="140"/>
        <end position="150"/>
    </location>
</feature>
<protein>
    <submittedName>
        <fullName evidence="3">Uncharacterized protein</fullName>
    </submittedName>
</protein>
<comment type="caution">
    <text evidence="3">The sequence shown here is derived from an EMBL/GenBank/DDBJ whole genome shotgun (WGS) entry which is preliminary data.</text>
</comment>
<keyword evidence="2" id="KW-0812">Transmembrane</keyword>
<dbReference type="AlphaFoldDB" id="A0A7C4EVW9"/>
<accession>A0A7C4EVW9</accession>
<gene>
    <name evidence="3" type="ORF">ENV54_04370</name>
</gene>
<keyword evidence="2" id="KW-0472">Membrane</keyword>
<evidence type="ECO:0000256" key="2">
    <source>
        <dbReference type="SAM" id="Phobius"/>
    </source>
</evidence>
<feature type="compositionally biased region" description="Basic and acidic residues" evidence="1">
    <location>
        <begin position="46"/>
        <end position="59"/>
    </location>
</feature>
<name>A0A7C4EVW9_9BACT</name>
<keyword evidence="2" id="KW-1133">Transmembrane helix</keyword>
<sequence length="345" mass="37424">MTSCIEKIEPAPFPLHELLADLRSGMTDEEVAAKYGLNPSIFEARKANALEKQKDKPDPGEGIPQDMSASTGKADKEDPVESSFICPNCLTSFGEMFDICPNCSASVQEAMEGNLQKKAASEAQAPKPTPPAETATDSPVESRRPSKTEDQPAAASHAEAEEPAPSAPETTPSKDPIQREAPAPRNTISAEAQNNLEAKKLAAAKKRNLAPRALGQEHDRRSIHPPSLRCESCQSTIAPALRDIYDRSRSLHAIFAASVCFLVAFFCCATLNFFEGPSLSRLVFFFFGSLSFLIGGILTGIGAFMYLAREKVYFCPRCKRIYPRADISYVTAALVLSSKRAIGTF</sequence>
<evidence type="ECO:0000256" key="1">
    <source>
        <dbReference type="SAM" id="MobiDB-lite"/>
    </source>
</evidence>